<evidence type="ECO:0000313" key="16">
    <source>
        <dbReference type="EMBL" id="VAX35016.1"/>
    </source>
</evidence>
<dbReference type="PROSITE" id="PS50857">
    <property type="entry name" value="COX2_CUA"/>
    <property type="match status" value="1"/>
</dbReference>
<evidence type="ECO:0000256" key="14">
    <source>
        <dbReference type="SAM" id="Phobius"/>
    </source>
</evidence>
<keyword evidence="6 14" id="KW-0812">Transmembrane</keyword>
<dbReference type="PANTHER" id="PTHR22888">
    <property type="entry name" value="CYTOCHROME C OXIDASE, SUBUNIT II"/>
    <property type="match status" value="1"/>
</dbReference>
<evidence type="ECO:0000256" key="2">
    <source>
        <dbReference type="ARBA" id="ARBA00007866"/>
    </source>
</evidence>
<feature type="region of interest" description="Disordered" evidence="13">
    <location>
        <begin position="254"/>
        <end position="287"/>
    </location>
</feature>
<keyword evidence="10 14" id="KW-1133">Transmembrane helix</keyword>
<keyword evidence="9" id="KW-0249">Electron transport</keyword>
<evidence type="ECO:0000256" key="5">
    <source>
        <dbReference type="ARBA" id="ARBA00022660"/>
    </source>
</evidence>
<keyword evidence="4" id="KW-0813">Transport</keyword>
<evidence type="ECO:0000256" key="4">
    <source>
        <dbReference type="ARBA" id="ARBA00022448"/>
    </source>
</evidence>
<name>A0A3B1CWJ0_9ZZZZ</name>
<dbReference type="PANTHER" id="PTHR22888:SF9">
    <property type="entry name" value="CYTOCHROME C OXIDASE SUBUNIT 2"/>
    <property type="match status" value="1"/>
</dbReference>
<feature type="domain" description="Cytochrome oxidase subunit II copper A binding" evidence="15">
    <location>
        <begin position="125"/>
        <end position="246"/>
    </location>
</feature>
<keyword evidence="7" id="KW-0479">Metal-binding</keyword>
<dbReference type="GO" id="GO:0042773">
    <property type="term" value="P:ATP synthesis coupled electron transport"/>
    <property type="evidence" value="ECO:0007669"/>
    <property type="project" value="TreeGrafter"/>
</dbReference>
<dbReference type="SUPFAM" id="SSF49503">
    <property type="entry name" value="Cupredoxins"/>
    <property type="match status" value="1"/>
</dbReference>
<dbReference type="InterPro" id="IPR001505">
    <property type="entry name" value="Copper_CuA"/>
</dbReference>
<evidence type="ECO:0000256" key="10">
    <source>
        <dbReference type="ARBA" id="ARBA00022989"/>
    </source>
</evidence>
<accession>A0A3B1CWJ0</accession>
<dbReference type="EC" id="7.1.1.9" evidence="3"/>
<dbReference type="InterPro" id="IPR036257">
    <property type="entry name" value="Cyt_c_oxidase_su2_TM_sf"/>
</dbReference>
<dbReference type="PRINTS" id="PR01166">
    <property type="entry name" value="CYCOXIDASEII"/>
</dbReference>
<protein>
    <recommendedName>
        <fullName evidence="3">cytochrome-c oxidase</fullName>
        <ecNumber evidence="3">7.1.1.9</ecNumber>
    </recommendedName>
</protein>
<dbReference type="GO" id="GO:0016491">
    <property type="term" value="F:oxidoreductase activity"/>
    <property type="evidence" value="ECO:0007669"/>
    <property type="project" value="InterPro"/>
</dbReference>
<evidence type="ECO:0000256" key="8">
    <source>
        <dbReference type="ARBA" id="ARBA00022967"/>
    </source>
</evidence>
<evidence type="ECO:0000256" key="7">
    <source>
        <dbReference type="ARBA" id="ARBA00022723"/>
    </source>
</evidence>
<dbReference type="GO" id="GO:0005507">
    <property type="term" value="F:copper ion binding"/>
    <property type="evidence" value="ECO:0007669"/>
    <property type="project" value="InterPro"/>
</dbReference>
<organism evidence="16">
    <name type="scientific">hydrothermal vent metagenome</name>
    <dbReference type="NCBI Taxonomy" id="652676"/>
    <lineage>
        <taxon>unclassified sequences</taxon>
        <taxon>metagenomes</taxon>
        <taxon>ecological metagenomes</taxon>
    </lineage>
</organism>
<dbReference type="GO" id="GO:0004129">
    <property type="term" value="F:cytochrome-c oxidase activity"/>
    <property type="evidence" value="ECO:0007669"/>
    <property type="project" value="UniProtKB-EC"/>
</dbReference>
<reference evidence="16" key="1">
    <citation type="submission" date="2018-06" db="EMBL/GenBank/DDBJ databases">
        <authorList>
            <person name="Zhirakovskaya E."/>
        </authorList>
    </citation>
    <scope>NUCLEOTIDE SEQUENCE</scope>
</reference>
<feature type="compositionally biased region" description="Acidic residues" evidence="13">
    <location>
        <begin position="254"/>
        <end position="266"/>
    </location>
</feature>
<dbReference type="Gene3D" id="1.10.287.90">
    <property type="match status" value="1"/>
</dbReference>
<dbReference type="NCBIfam" id="TIGR02866">
    <property type="entry name" value="CoxB"/>
    <property type="match status" value="1"/>
</dbReference>
<dbReference type="PROSITE" id="PS00078">
    <property type="entry name" value="COX2"/>
    <property type="match status" value="1"/>
</dbReference>
<dbReference type="Pfam" id="PF00116">
    <property type="entry name" value="COX2"/>
    <property type="match status" value="1"/>
</dbReference>
<evidence type="ECO:0000256" key="12">
    <source>
        <dbReference type="ARBA" id="ARBA00023136"/>
    </source>
</evidence>
<gene>
    <name evidence="16" type="ORF">MNBD_UNCLBAC01-1780</name>
</gene>
<dbReference type="Gene3D" id="2.60.40.420">
    <property type="entry name" value="Cupredoxins - blue copper proteins"/>
    <property type="match status" value="1"/>
</dbReference>
<dbReference type="GO" id="GO:0016020">
    <property type="term" value="C:membrane"/>
    <property type="evidence" value="ECO:0007669"/>
    <property type="project" value="UniProtKB-SubCell"/>
</dbReference>
<dbReference type="InterPro" id="IPR014222">
    <property type="entry name" value="Cyt_c_oxidase_su2"/>
</dbReference>
<dbReference type="CDD" id="cd13919">
    <property type="entry name" value="CuRO_HCO_II_like_5"/>
    <property type="match status" value="1"/>
</dbReference>
<evidence type="ECO:0000256" key="1">
    <source>
        <dbReference type="ARBA" id="ARBA00004141"/>
    </source>
</evidence>
<keyword evidence="11" id="KW-0186">Copper</keyword>
<evidence type="ECO:0000256" key="13">
    <source>
        <dbReference type="SAM" id="MobiDB-lite"/>
    </source>
</evidence>
<evidence type="ECO:0000256" key="6">
    <source>
        <dbReference type="ARBA" id="ARBA00022692"/>
    </source>
</evidence>
<dbReference type="AlphaFoldDB" id="A0A3B1CWJ0"/>
<feature type="transmembrane region" description="Helical" evidence="14">
    <location>
        <begin position="88"/>
        <end position="106"/>
    </location>
</feature>
<comment type="subcellular location">
    <subcellularLocation>
        <location evidence="1">Membrane</location>
        <topology evidence="1">Multi-pass membrane protein</topology>
    </subcellularLocation>
</comment>
<dbReference type="InterPro" id="IPR008972">
    <property type="entry name" value="Cupredoxin"/>
</dbReference>
<comment type="similarity">
    <text evidence="2">Belongs to the cytochrome c oxidase subunit 2 family.</text>
</comment>
<dbReference type="InterPro" id="IPR002429">
    <property type="entry name" value="CcO_II-like_C"/>
</dbReference>
<dbReference type="InterPro" id="IPR045187">
    <property type="entry name" value="CcO_II"/>
</dbReference>
<proteinExistence type="inferred from homology"/>
<feature type="transmembrane region" description="Helical" evidence="14">
    <location>
        <begin position="49"/>
        <end position="67"/>
    </location>
</feature>
<evidence type="ECO:0000256" key="3">
    <source>
        <dbReference type="ARBA" id="ARBA00012949"/>
    </source>
</evidence>
<evidence type="ECO:0000259" key="15">
    <source>
        <dbReference type="PROSITE" id="PS50857"/>
    </source>
</evidence>
<keyword evidence="5" id="KW-0679">Respiratory chain</keyword>
<keyword evidence="12 14" id="KW-0472">Membrane</keyword>
<evidence type="ECO:0000256" key="9">
    <source>
        <dbReference type="ARBA" id="ARBA00022982"/>
    </source>
</evidence>
<feature type="transmembrane region" description="Helical" evidence="14">
    <location>
        <begin position="12"/>
        <end position="29"/>
    </location>
</feature>
<keyword evidence="8" id="KW-1278">Translocase</keyword>
<dbReference type="EMBL" id="UOGJ01000024">
    <property type="protein sequence ID" value="VAX35016.1"/>
    <property type="molecule type" value="Genomic_DNA"/>
</dbReference>
<sequence>MKSLIKRCKKYFGSFKNAILFPGIWYIKPPEDVSLDGYRIDDVIQYTDTAITIFFSIVVFCLIYFSIKYRAKPGHKAVYDKGDNKKSICVSVALGLLLFFSVDMVIEKKAFKDLKEAFWNFPKTEDVIKIQIMPQQYAWNFRYPGLDGKFATEDDLVPTQNQMHIPVDTPIVVQMAPYDVIHSFYIPNFRFKIDATPGMTTSFWFQAKKEGVYEIACAELCGSGHYRMRGFLNVHSKENYQAWLQELQAEAEEFDDWDDWETEETTSAEGPPKDWGWAWVKNSKGDQ</sequence>
<evidence type="ECO:0000256" key="11">
    <source>
        <dbReference type="ARBA" id="ARBA00023008"/>
    </source>
</evidence>